<proteinExistence type="predicted"/>
<protein>
    <submittedName>
        <fullName evidence="4">TetR family transcriptional regulator</fullName>
    </submittedName>
</protein>
<evidence type="ECO:0000256" key="2">
    <source>
        <dbReference type="PROSITE-ProRule" id="PRU00335"/>
    </source>
</evidence>
<dbReference type="RefSeq" id="WP_146568160.1">
    <property type="nucleotide sequence ID" value="NZ_VOHL01000009.1"/>
</dbReference>
<dbReference type="InterPro" id="IPR039532">
    <property type="entry name" value="TetR_C_Firmicutes"/>
</dbReference>
<reference evidence="4 5" key="1">
    <citation type="submission" date="2019-08" db="EMBL/GenBank/DDBJ databases">
        <authorList>
            <person name="Lei W."/>
        </authorList>
    </citation>
    <scope>NUCLEOTIDE SEQUENCE [LARGE SCALE GENOMIC DNA]</scope>
    <source>
        <strain evidence="4 5">CCUG 66496</strain>
    </source>
</reference>
<dbReference type="PANTHER" id="PTHR43479">
    <property type="entry name" value="ACREF/ENVCD OPERON REPRESSOR-RELATED"/>
    <property type="match status" value="1"/>
</dbReference>
<dbReference type="InterPro" id="IPR050624">
    <property type="entry name" value="HTH-type_Tx_Regulator"/>
</dbReference>
<evidence type="ECO:0000313" key="5">
    <source>
        <dbReference type="Proteomes" id="UP000317430"/>
    </source>
</evidence>
<evidence type="ECO:0000256" key="1">
    <source>
        <dbReference type="ARBA" id="ARBA00023125"/>
    </source>
</evidence>
<gene>
    <name evidence="4" type="ORF">FRX57_07315</name>
</gene>
<dbReference type="Pfam" id="PF00440">
    <property type="entry name" value="TetR_N"/>
    <property type="match status" value="1"/>
</dbReference>
<dbReference type="PROSITE" id="PS50977">
    <property type="entry name" value="HTH_TETR_2"/>
    <property type="match status" value="1"/>
</dbReference>
<dbReference type="Proteomes" id="UP000317430">
    <property type="component" value="Unassembled WGS sequence"/>
</dbReference>
<dbReference type="InterPro" id="IPR009057">
    <property type="entry name" value="Homeodomain-like_sf"/>
</dbReference>
<dbReference type="AlphaFoldDB" id="A0A5C5S9T1"/>
<dbReference type="Pfam" id="PF14278">
    <property type="entry name" value="TetR_C_8"/>
    <property type="match status" value="1"/>
</dbReference>
<comment type="caution">
    <text evidence="4">The sequence shown here is derived from an EMBL/GenBank/DDBJ whole genome shotgun (WGS) entry which is preliminary data.</text>
</comment>
<dbReference type="GO" id="GO:0003677">
    <property type="term" value="F:DNA binding"/>
    <property type="evidence" value="ECO:0007669"/>
    <property type="project" value="UniProtKB-UniRule"/>
</dbReference>
<dbReference type="OrthoDB" id="9810250at2"/>
<dbReference type="InterPro" id="IPR001647">
    <property type="entry name" value="HTH_TetR"/>
</dbReference>
<organism evidence="4 5">
    <name type="scientific">Streptococcus cuniculipharyngis</name>
    <dbReference type="NCBI Taxonomy" id="1562651"/>
    <lineage>
        <taxon>Bacteria</taxon>
        <taxon>Bacillati</taxon>
        <taxon>Bacillota</taxon>
        <taxon>Bacilli</taxon>
        <taxon>Lactobacillales</taxon>
        <taxon>Streptococcaceae</taxon>
        <taxon>Streptococcus</taxon>
    </lineage>
</organism>
<sequence length="177" mass="20811">MTDPRKQQTKKAIEKAMADLLKDHSFNEVTTVKLAQTARISRSSFYTHYKDKYEMIEAYQQRMFANIEYIFDKHKLDKEAIILEVFDYLNREDLFAALLSQNGTREIQIFLRHKLRLLLSHDLQNRFSKEEKTAIEDLYTSVYLSHAIFGACQTWIARGKKESPAEMTQLLLKLLGK</sequence>
<keyword evidence="1 2" id="KW-0238">DNA-binding</keyword>
<feature type="DNA-binding region" description="H-T-H motif" evidence="2">
    <location>
        <begin position="30"/>
        <end position="49"/>
    </location>
</feature>
<dbReference type="SUPFAM" id="SSF46689">
    <property type="entry name" value="Homeodomain-like"/>
    <property type="match status" value="1"/>
</dbReference>
<name>A0A5C5S9T1_9STRE</name>
<keyword evidence="5" id="KW-1185">Reference proteome</keyword>
<evidence type="ECO:0000313" key="4">
    <source>
        <dbReference type="EMBL" id="TWS96272.1"/>
    </source>
</evidence>
<dbReference type="EMBL" id="VOHL01000009">
    <property type="protein sequence ID" value="TWS96272.1"/>
    <property type="molecule type" value="Genomic_DNA"/>
</dbReference>
<evidence type="ECO:0000259" key="3">
    <source>
        <dbReference type="PROSITE" id="PS50977"/>
    </source>
</evidence>
<feature type="domain" description="HTH tetR-type" evidence="3">
    <location>
        <begin position="7"/>
        <end position="67"/>
    </location>
</feature>
<accession>A0A5C5S9T1</accession>
<dbReference type="PANTHER" id="PTHR43479:SF7">
    <property type="entry name" value="TETR-FAMILY TRANSCRIPTIONAL REGULATOR"/>
    <property type="match status" value="1"/>
</dbReference>
<dbReference type="Gene3D" id="1.10.357.10">
    <property type="entry name" value="Tetracycline Repressor, domain 2"/>
    <property type="match status" value="1"/>
</dbReference>